<dbReference type="EMBL" id="HACA01001042">
    <property type="protein sequence ID" value="CDW18403.1"/>
    <property type="molecule type" value="Transcribed_RNA"/>
</dbReference>
<name>A0A0K2SXA2_LEPSM</name>
<keyword evidence="1" id="KW-0732">Signal</keyword>
<evidence type="ECO:0000256" key="1">
    <source>
        <dbReference type="SAM" id="SignalP"/>
    </source>
</evidence>
<dbReference type="PANTHER" id="PTHR33236">
    <property type="entry name" value="INTRAFLAGELLAR TRANSPORT PROTEIN 122 FAMILY PROTEIN-RELATED"/>
    <property type="match status" value="1"/>
</dbReference>
<dbReference type="OrthoDB" id="6378913at2759"/>
<dbReference type="PANTHER" id="PTHR33236:SF5">
    <property type="entry name" value="CUB DOMAIN-CONTAINING PROTEIN"/>
    <property type="match status" value="1"/>
</dbReference>
<evidence type="ECO:0000313" key="2">
    <source>
        <dbReference type="EMBL" id="CDW18403.1"/>
    </source>
</evidence>
<feature type="non-terminal residue" evidence="2">
    <location>
        <position position="1"/>
    </location>
</feature>
<organism evidence="2">
    <name type="scientific">Lepeophtheirus salmonis</name>
    <name type="common">Salmon louse</name>
    <name type="synonym">Caligus salmonis</name>
    <dbReference type="NCBI Taxonomy" id="72036"/>
    <lineage>
        <taxon>Eukaryota</taxon>
        <taxon>Metazoa</taxon>
        <taxon>Ecdysozoa</taxon>
        <taxon>Arthropoda</taxon>
        <taxon>Crustacea</taxon>
        <taxon>Multicrustacea</taxon>
        <taxon>Hexanauplia</taxon>
        <taxon>Copepoda</taxon>
        <taxon>Siphonostomatoida</taxon>
        <taxon>Caligidae</taxon>
        <taxon>Lepeophtheirus</taxon>
    </lineage>
</organism>
<feature type="signal peptide" evidence="1">
    <location>
        <begin position="1"/>
        <end position="30"/>
    </location>
</feature>
<dbReference type="AlphaFoldDB" id="A0A0K2SXA2"/>
<reference evidence="2" key="1">
    <citation type="submission" date="2014-05" db="EMBL/GenBank/DDBJ databases">
        <authorList>
            <person name="Chronopoulou M."/>
        </authorList>
    </citation>
    <scope>NUCLEOTIDE SEQUENCE</scope>
    <source>
        <tissue evidence="2">Whole organism</tissue>
    </source>
</reference>
<protein>
    <submittedName>
        <fullName evidence="2">Putative LOC100740639 [Bombus impatiens]</fullName>
    </submittedName>
</protein>
<feature type="chain" id="PRO_5005487215" evidence="1">
    <location>
        <begin position="31"/>
        <end position="206"/>
    </location>
</feature>
<proteinExistence type="predicted"/>
<feature type="non-terminal residue" evidence="2">
    <location>
        <position position="206"/>
    </location>
</feature>
<sequence>ILITMTANKRALVSSLLLIKIILLRHLSISTKINPSERAFSLFEVVRFPNDPCISDPNDTDGTCYTINECQQKKGMPGSSCASGFGVCCIFRHGCDSLSTENITYFTSPQTNNVKEPNICRLQICPCGANICQLRLDFISFAILPPDNGNSGVIGRILNGAPTSKANGLEVTSSTRCNSESFSVSNPGGTTPPVICGMNDGYHSEA</sequence>
<accession>A0A0K2SXA2</accession>